<dbReference type="EMBL" id="CP000142">
    <property type="protein sequence ID" value="ABA87556.1"/>
    <property type="molecule type" value="Genomic_DNA"/>
</dbReference>
<sequence>MTTKVCPFCNPNIRSRIVAEHGSVFAVSDIYPVTDGHLLILPKRHISDWFSLTEEERQDAEKLILCMREKLLIDDPTITGFNIGVNCGASAGQTIFHVHIHLIPRRDGDVDDPRGGVRGVIPHKQKY</sequence>
<reference evidence="5 6" key="2">
    <citation type="journal article" date="2012" name="BMC Genomics">
        <title>The genome of Pelobacter carbinolicus reveals surprising metabolic capabilities and physiological features.</title>
        <authorList>
            <person name="Aklujkar M."/>
            <person name="Haveman S.A."/>
            <person name="Didonato R.Jr."/>
            <person name="Chertkov O."/>
            <person name="Han C.S."/>
            <person name="Land M.L."/>
            <person name="Brown P."/>
            <person name="Lovley D.R."/>
        </authorList>
    </citation>
    <scope>NUCLEOTIDE SEQUENCE [LARGE SCALE GENOMIC DNA]</scope>
    <source>
        <strain evidence="6">DSM 2380 / NBRC 103641 / GraBd1</strain>
    </source>
</reference>
<reference evidence="6" key="1">
    <citation type="submission" date="2005-10" db="EMBL/GenBank/DDBJ databases">
        <title>Complete sequence of Pelobacter carbinolicus DSM 2380.</title>
        <authorList>
            <person name="Copeland A."/>
            <person name="Lucas S."/>
            <person name="Lapidus A."/>
            <person name="Barry K."/>
            <person name="Detter J.C."/>
            <person name="Glavina T."/>
            <person name="Hammon N."/>
            <person name="Israni S."/>
            <person name="Pitluck S."/>
            <person name="Chertkov O."/>
            <person name="Schmutz J."/>
            <person name="Larimer F."/>
            <person name="Land M."/>
            <person name="Kyrpides N."/>
            <person name="Ivanova N."/>
            <person name="Richardson P."/>
        </authorList>
    </citation>
    <scope>NUCLEOTIDE SEQUENCE [LARGE SCALE GENOMIC DNA]</scope>
    <source>
        <strain evidence="6">DSM 2380 / NBRC 103641 / GraBd1</strain>
    </source>
</reference>
<name>Q3A7T8_SYNC1</name>
<evidence type="ECO:0000313" key="6">
    <source>
        <dbReference type="Proteomes" id="UP000002534"/>
    </source>
</evidence>
<dbReference type="PROSITE" id="PS51084">
    <property type="entry name" value="HIT_2"/>
    <property type="match status" value="1"/>
</dbReference>
<feature type="domain" description="HIT" evidence="4">
    <location>
        <begin position="4"/>
        <end position="112"/>
    </location>
</feature>
<dbReference type="PRINTS" id="PR00332">
    <property type="entry name" value="HISTRIAD"/>
</dbReference>
<dbReference type="PANTHER" id="PTHR42997:SF1">
    <property type="entry name" value="AP-4-A PHOSPHORYLASE"/>
    <property type="match status" value="1"/>
</dbReference>
<organism evidence="5 6">
    <name type="scientific">Syntrophotalea carbinolica (strain DSM 2380 / NBRC 103641 / GraBd1)</name>
    <name type="common">Pelobacter carbinolicus</name>
    <dbReference type="NCBI Taxonomy" id="338963"/>
    <lineage>
        <taxon>Bacteria</taxon>
        <taxon>Pseudomonadati</taxon>
        <taxon>Thermodesulfobacteriota</taxon>
        <taxon>Desulfuromonadia</taxon>
        <taxon>Desulfuromonadales</taxon>
        <taxon>Syntrophotaleaceae</taxon>
        <taxon>Syntrophotalea</taxon>
    </lineage>
</organism>
<dbReference type="OrthoDB" id="9784774at2"/>
<evidence type="ECO:0000259" key="4">
    <source>
        <dbReference type="PROSITE" id="PS51084"/>
    </source>
</evidence>
<dbReference type="STRING" id="338963.Pcar_0296"/>
<dbReference type="Gene3D" id="3.30.428.10">
    <property type="entry name" value="HIT-like"/>
    <property type="match status" value="1"/>
</dbReference>
<dbReference type="PANTHER" id="PTHR42997">
    <property type="entry name" value="HIT FAMILY HYDROLASE"/>
    <property type="match status" value="1"/>
</dbReference>
<dbReference type="InterPro" id="IPR001310">
    <property type="entry name" value="Histidine_triad_HIT"/>
</dbReference>
<dbReference type="InterPro" id="IPR052908">
    <property type="entry name" value="AP-4-A_phosphorylase"/>
</dbReference>
<keyword evidence="5" id="KW-0378">Hydrolase</keyword>
<dbReference type="HOGENOM" id="CLU_056776_5_1_7"/>
<dbReference type="KEGG" id="pca:Pcar_0296"/>
<dbReference type="eggNOG" id="COG0537">
    <property type="taxonomic scope" value="Bacteria"/>
</dbReference>
<dbReference type="Proteomes" id="UP000002534">
    <property type="component" value="Chromosome"/>
</dbReference>
<dbReference type="AlphaFoldDB" id="Q3A7T8"/>
<dbReference type="InterPro" id="IPR011146">
    <property type="entry name" value="HIT-like"/>
</dbReference>
<dbReference type="InterPro" id="IPR036265">
    <property type="entry name" value="HIT-like_sf"/>
</dbReference>
<dbReference type="GO" id="GO:0016787">
    <property type="term" value="F:hydrolase activity"/>
    <property type="evidence" value="ECO:0007669"/>
    <property type="project" value="UniProtKB-KW"/>
</dbReference>
<evidence type="ECO:0000256" key="2">
    <source>
        <dbReference type="PIRSR" id="PIRSR601310-3"/>
    </source>
</evidence>
<gene>
    <name evidence="5" type="ordered locus">Pcar_0296</name>
</gene>
<dbReference type="InterPro" id="IPR019808">
    <property type="entry name" value="Histidine_triad_CS"/>
</dbReference>
<evidence type="ECO:0000256" key="3">
    <source>
        <dbReference type="PROSITE-ProRule" id="PRU00464"/>
    </source>
</evidence>
<evidence type="ECO:0000256" key="1">
    <source>
        <dbReference type="PIRSR" id="PIRSR601310-1"/>
    </source>
</evidence>
<accession>Q3A7T8</accession>
<protein>
    <submittedName>
        <fullName evidence="5">FHIT family hydrolase</fullName>
    </submittedName>
</protein>
<feature type="active site" description="Tele-AMP-histidine intermediate" evidence="1">
    <location>
        <position position="99"/>
    </location>
</feature>
<dbReference type="SUPFAM" id="SSF54197">
    <property type="entry name" value="HIT-like"/>
    <property type="match status" value="1"/>
</dbReference>
<dbReference type="RefSeq" id="WP_011339969.1">
    <property type="nucleotide sequence ID" value="NC_007498.2"/>
</dbReference>
<proteinExistence type="predicted"/>
<dbReference type="Pfam" id="PF01230">
    <property type="entry name" value="HIT"/>
    <property type="match status" value="1"/>
</dbReference>
<feature type="short sequence motif" description="Histidine triad motif" evidence="2 3">
    <location>
        <begin position="97"/>
        <end position="101"/>
    </location>
</feature>
<evidence type="ECO:0000313" key="5">
    <source>
        <dbReference type="EMBL" id="ABA87556.1"/>
    </source>
</evidence>
<keyword evidence="6" id="KW-1185">Reference proteome</keyword>
<dbReference type="PROSITE" id="PS00892">
    <property type="entry name" value="HIT_1"/>
    <property type="match status" value="1"/>
</dbReference>